<organism evidence="11 12">
    <name type="scientific">Rhododendron simsii</name>
    <name type="common">Sims's rhododendron</name>
    <dbReference type="NCBI Taxonomy" id="118357"/>
    <lineage>
        <taxon>Eukaryota</taxon>
        <taxon>Viridiplantae</taxon>
        <taxon>Streptophyta</taxon>
        <taxon>Embryophyta</taxon>
        <taxon>Tracheophyta</taxon>
        <taxon>Spermatophyta</taxon>
        <taxon>Magnoliopsida</taxon>
        <taxon>eudicotyledons</taxon>
        <taxon>Gunneridae</taxon>
        <taxon>Pentapetalae</taxon>
        <taxon>asterids</taxon>
        <taxon>Ericales</taxon>
        <taxon>Ericaceae</taxon>
        <taxon>Ericoideae</taxon>
        <taxon>Rhodoreae</taxon>
        <taxon>Rhododendron</taxon>
    </lineage>
</organism>
<comment type="similarity">
    <text evidence="2 8">Belongs to the MLO family.</text>
</comment>
<keyword evidence="5 8" id="KW-1133">Transmembrane helix</keyword>
<feature type="transmembrane region" description="Helical" evidence="10">
    <location>
        <begin position="347"/>
        <end position="370"/>
    </location>
</feature>
<keyword evidence="3 8" id="KW-0812">Transmembrane</keyword>
<dbReference type="Proteomes" id="UP000626092">
    <property type="component" value="Unassembled WGS sequence"/>
</dbReference>
<feature type="region of interest" description="Disordered" evidence="9">
    <location>
        <begin position="579"/>
        <end position="599"/>
    </location>
</feature>
<evidence type="ECO:0000256" key="5">
    <source>
        <dbReference type="ARBA" id="ARBA00022989"/>
    </source>
</evidence>
<dbReference type="GO" id="GO:0006952">
    <property type="term" value="P:defense response"/>
    <property type="evidence" value="ECO:0007669"/>
    <property type="project" value="UniProtKB-KW"/>
</dbReference>
<dbReference type="PANTHER" id="PTHR31942:SF59">
    <property type="entry name" value="MLO-LIKE PROTEIN"/>
    <property type="match status" value="1"/>
</dbReference>
<evidence type="ECO:0000313" key="11">
    <source>
        <dbReference type="EMBL" id="KAF7145493.1"/>
    </source>
</evidence>
<gene>
    <name evidence="8" type="primary">MLO</name>
    <name evidence="11" type="ORF">RHSIM_Rhsim04G0149300</name>
</gene>
<comment type="caution">
    <text evidence="11">The sequence shown here is derived from an EMBL/GenBank/DDBJ whole genome shotgun (WGS) entry which is preliminary data.</text>
</comment>
<evidence type="ECO:0000256" key="2">
    <source>
        <dbReference type="ARBA" id="ARBA00006574"/>
    </source>
</evidence>
<keyword evidence="8" id="KW-0112">Calmodulin-binding</keyword>
<comment type="function">
    <text evidence="8">May be involved in modulation of pathogen defense and leaf cell death.</text>
</comment>
<keyword evidence="6 8" id="KW-0472">Membrane</keyword>
<accession>A0A834H6D6</accession>
<evidence type="ECO:0000256" key="6">
    <source>
        <dbReference type="ARBA" id="ARBA00023136"/>
    </source>
</evidence>
<dbReference type="EMBL" id="WJXA01000004">
    <property type="protein sequence ID" value="KAF7145493.1"/>
    <property type="molecule type" value="Genomic_DNA"/>
</dbReference>
<dbReference type="OrthoDB" id="1388414at2759"/>
<feature type="compositionally biased region" description="Polar residues" evidence="9">
    <location>
        <begin position="586"/>
        <end position="599"/>
    </location>
</feature>
<dbReference type="AlphaFoldDB" id="A0A834H6D6"/>
<evidence type="ECO:0000256" key="1">
    <source>
        <dbReference type="ARBA" id="ARBA00004141"/>
    </source>
</evidence>
<keyword evidence="12" id="KW-1185">Reference proteome</keyword>
<dbReference type="PANTHER" id="PTHR31942">
    <property type="entry name" value="MLO-LIKE PROTEIN 1"/>
    <property type="match status" value="1"/>
</dbReference>
<keyword evidence="7 8" id="KW-0568">Pathogenesis-related protein</keyword>
<feature type="transmembrane region" description="Helical" evidence="10">
    <location>
        <begin position="450"/>
        <end position="473"/>
    </location>
</feature>
<feature type="transmembrane region" description="Helical" evidence="10">
    <location>
        <begin position="107"/>
        <end position="124"/>
    </location>
</feature>
<evidence type="ECO:0000256" key="3">
    <source>
        <dbReference type="ARBA" id="ARBA00022692"/>
    </source>
</evidence>
<comment type="domain">
    <text evidence="8">The C-terminus contains a calmodulin-binding domain, which binds calmodulin in a calcium-dependent fashion.</text>
</comment>
<name>A0A834H6D6_RHOSS</name>
<reference evidence="11" key="1">
    <citation type="submission" date="2019-11" db="EMBL/GenBank/DDBJ databases">
        <authorList>
            <person name="Liu Y."/>
            <person name="Hou J."/>
            <person name="Li T.-Q."/>
            <person name="Guan C.-H."/>
            <person name="Wu X."/>
            <person name="Wu H.-Z."/>
            <person name="Ling F."/>
            <person name="Zhang R."/>
            <person name="Shi X.-G."/>
            <person name="Ren J.-P."/>
            <person name="Chen E.-F."/>
            <person name="Sun J.-M."/>
        </authorList>
    </citation>
    <scope>NUCLEOTIDE SEQUENCE</scope>
    <source>
        <strain evidence="11">Adult_tree_wgs_1</strain>
        <tissue evidence="11">Leaves</tissue>
    </source>
</reference>
<evidence type="ECO:0000256" key="9">
    <source>
        <dbReference type="SAM" id="MobiDB-lite"/>
    </source>
</evidence>
<dbReference type="InterPro" id="IPR004326">
    <property type="entry name" value="Mlo"/>
</dbReference>
<dbReference type="GO" id="GO:0016020">
    <property type="term" value="C:membrane"/>
    <property type="evidence" value="ECO:0007669"/>
    <property type="project" value="UniProtKB-SubCell"/>
</dbReference>
<dbReference type="GO" id="GO:0005516">
    <property type="term" value="F:calmodulin binding"/>
    <property type="evidence" value="ECO:0007669"/>
    <property type="project" value="UniProtKB-KW"/>
</dbReference>
<evidence type="ECO:0000256" key="4">
    <source>
        <dbReference type="ARBA" id="ARBA00022821"/>
    </source>
</evidence>
<evidence type="ECO:0000313" key="12">
    <source>
        <dbReference type="Proteomes" id="UP000626092"/>
    </source>
</evidence>
<feature type="transmembrane region" description="Helical" evidence="10">
    <location>
        <begin position="494"/>
        <end position="515"/>
    </location>
</feature>
<comment type="subcellular location">
    <subcellularLocation>
        <location evidence="1 8">Membrane</location>
        <topology evidence="1 8">Multi-pass membrane protein</topology>
    </subcellularLocation>
</comment>
<evidence type="ECO:0000256" key="8">
    <source>
        <dbReference type="RuleBase" id="RU280816"/>
    </source>
</evidence>
<feature type="transmembrane region" description="Helical" evidence="10">
    <location>
        <begin position="219"/>
        <end position="240"/>
    </location>
</feature>
<evidence type="ECO:0000256" key="10">
    <source>
        <dbReference type="SAM" id="Phobius"/>
    </source>
</evidence>
<feature type="transmembrane region" description="Helical" evidence="10">
    <location>
        <begin position="376"/>
        <end position="396"/>
    </location>
</feature>
<evidence type="ECO:0000256" key="7">
    <source>
        <dbReference type="ARBA" id="ARBA00023265"/>
    </source>
</evidence>
<dbReference type="Pfam" id="PF03094">
    <property type="entry name" value="Mlo"/>
    <property type="match status" value="2"/>
</dbReference>
<keyword evidence="4 8" id="KW-0611">Plant defense</keyword>
<protein>
    <recommendedName>
        <fullName evidence="8">MLO-like protein</fullName>
    </recommendedName>
</protein>
<feature type="transmembrane region" description="Helical" evidence="10">
    <location>
        <begin position="403"/>
        <end position="422"/>
    </location>
</feature>
<sequence>MKLQYTTTAAVVLCNCNHRKTAIKTTTTNREDHGGRRYIRTVSRVHSDVGPCRRLLRHHLRFLPYRALYPCPYQLNLILELIELVQWLKRHRKTALYDAVDRLKSELMLLGFMSLLLAVTQVPISNICIPNRLADIMLPCRKQAETPAATVENVEHLVVGLARTFLPTSEIYNRTVWKVPHRGLADDDEQAADDGGGATTGSCGEGKASLVSQEGLHQLHIFIFALAVMQIVYSVLTMGLGRAKMRSWKAWEEETQTTEYQVANDPNRFRFTRQTTFGRRHMTHCTDSSLHLWIKCFFRQFFHSVAKVDYLTLRHGFIAAHLSARHNNFNFQKYIQRSLEEDFKVVVSIRFLILLLYALLLANCHHIVFVEQIHPFMWFLVVILMLVDVHGWNVYLWVSYAPLLIVLVLGTKLQVVVARMALQLHNQNSVIIGAPVVQPHDDLFWLGRPMFVLTLLHLTLFVNAFELAFFIWVTIQFGFNSCYHEHTVIIVTRIVLAVSVQVLCSYITLPLYALVTQMGSQFKSKVLEEQTSRILKQWHAEVRQKRRQQERQYSFVSPRTSLSTDWSLRNSPIDFSSHRRSLAMPTDQSTSNRGEITEE</sequence>
<proteinExistence type="inferred from homology"/>